<reference evidence="2 3" key="1">
    <citation type="submission" date="2016-10" db="EMBL/GenBank/DDBJ databases">
        <authorList>
            <person name="de Groot N.N."/>
        </authorList>
    </citation>
    <scope>NUCLEOTIDE SEQUENCE [LARGE SCALE GENOMIC DNA]</scope>
    <source>
        <strain evidence="2 3">JCM 11308</strain>
    </source>
</reference>
<evidence type="ECO:0000313" key="3">
    <source>
        <dbReference type="Proteomes" id="UP000199417"/>
    </source>
</evidence>
<accession>A0A1G6Z489</accession>
<dbReference type="EMBL" id="FNAB01000008">
    <property type="protein sequence ID" value="SDD96626.1"/>
    <property type="molecule type" value="Genomic_DNA"/>
</dbReference>
<feature type="domain" description="SnoaL-like" evidence="1">
    <location>
        <begin position="3"/>
        <end position="137"/>
    </location>
</feature>
<dbReference type="Pfam" id="PF13577">
    <property type="entry name" value="SnoaL_4"/>
    <property type="match status" value="1"/>
</dbReference>
<dbReference type="AlphaFoldDB" id="A0A1G6Z489"/>
<dbReference type="InterPro" id="IPR032710">
    <property type="entry name" value="NTF2-like_dom_sf"/>
</dbReference>
<dbReference type="SUPFAM" id="SSF54427">
    <property type="entry name" value="NTF2-like"/>
    <property type="match status" value="1"/>
</dbReference>
<dbReference type="Proteomes" id="UP000199417">
    <property type="component" value="Unassembled WGS sequence"/>
</dbReference>
<gene>
    <name evidence="2" type="ORF">SAMN05444580_10878</name>
</gene>
<keyword evidence="3" id="KW-1185">Reference proteome</keyword>
<dbReference type="GO" id="GO:0051213">
    <property type="term" value="F:dioxygenase activity"/>
    <property type="evidence" value="ECO:0007669"/>
    <property type="project" value="UniProtKB-KW"/>
</dbReference>
<dbReference type="RefSeq" id="WP_072845684.1">
    <property type="nucleotide sequence ID" value="NZ_FNAB01000008.1"/>
</dbReference>
<evidence type="ECO:0000259" key="1">
    <source>
        <dbReference type="Pfam" id="PF13577"/>
    </source>
</evidence>
<protein>
    <submittedName>
        <fullName evidence="2">3-phenylpropionate/cinnamic acid dioxygenase, small subunit</fullName>
    </submittedName>
</protein>
<keyword evidence="2" id="KW-0223">Dioxygenase</keyword>
<organism evidence="2 3">
    <name type="scientific">Rhodococcus tukisamuensis</name>
    <dbReference type="NCBI Taxonomy" id="168276"/>
    <lineage>
        <taxon>Bacteria</taxon>
        <taxon>Bacillati</taxon>
        <taxon>Actinomycetota</taxon>
        <taxon>Actinomycetes</taxon>
        <taxon>Mycobacteriales</taxon>
        <taxon>Nocardiaceae</taxon>
        <taxon>Rhodococcus</taxon>
    </lineage>
</organism>
<dbReference type="InterPro" id="IPR037401">
    <property type="entry name" value="SnoaL-like"/>
</dbReference>
<keyword evidence="2" id="KW-0560">Oxidoreductase</keyword>
<proteinExistence type="predicted"/>
<dbReference type="Gene3D" id="3.10.450.50">
    <property type="match status" value="1"/>
</dbReference>
<sequence>MTHAEAVVEIQSLLARLAHLADDGEVEEYLANFTVDAVWESPANPRTGMVAQRRAGREELGEGVRARRADGIQGPGTATRHVLTTISVSPTGEDVAEATAYWMFFVDTTTAVRLSSVGRYDDVLRRVDGRWMLAHRRITMG</sequence>
<name>A0A1G6Z489_9NOCA</name>
<evidence type="ECO:0000313" key="2">
    <source>
        <dbReference type="EMBL" id="SDD96626.1"/>
    </source>
</evidence>